<dbReference type="PROSITE" id="PS50109">
    <property type="entry name" value="HIS_KIN"/>
    <property type="match status" value="1"/>
</dbReference>
<dbReference type="InterPro" id="IPR003661">
    <property type="entry name" value="HisK_dim/P_dom"/>
</dbReference>
<keyword evidence="5" id="KW-1133">Transmembrane helix</keyword>
<dbReference type="SMART" id="SM00387">
    <property type="entry name" value="HATPase_c"/>
    <property type="match status" value="1"/>
</dbReference>
<evidence type="ECO:0000313" key="9">
    <source>
        <dbReference type="EMBL" id="KAL1508418.1"/>
    </source>
</evidence>
<dbReference type="SUPFAM" id="SSF47226">
    <property type="entry name" value="Histidine-containing phosphotransfer domain, HPT domain"/>
    <property type="match status" value="1"/>
</dbReference>
<feature type="transmembrane region" description="Helical" evidence="5">
    <location>
        <begin position="115"/>
        <end position="137"/>
    </location>
</feature>
<dbReference type="Gene3D" id="3.30.565.10">
    <property type="entry name" value="Histidine kinase-like ATPase, C-terminal domain"/>
    <property type="match status" value="1"/>
</dbReference>
<evidence type="ECO:0000256" key="4">
    <source>
        <dbReference type="SAM" id="MobiDB-lite"/>
    </source>
</evidence>
<dbReference type="InterPro" id="IPR050956">
    <property type="entry name" value="2C_system_His_kinase"/>
</dbReference>
<dbReference type="InterPro" id="IPR036890">
    <property type="entry name" value="HATPase_C_sf"/>
</dbReference>
<feature type="domain" description="Response regulatory" evidence="7">
    <location>
        <begin position="429"/>
        <end position="553"/>
    </location>
</feature>
<comment type="caution">
    <text evidence="9">The sequence shown here is derived from an EMBL/GenBank/DDBJ whole genome shotgun (WGS) entry which is preliminary data.</text>
</comment>
<gene>
    <name evidence="9" type="ORF">AB1Y20_004526</name>
</gene>
<dbReference type="InterPro" id="IPR004358">
    <property type="entry name" value="Sig_transdc_His_kin-like_C"/>
</dbReference>
<dbReference type="InterPro" id="IPR003594">
    <property type="entry name" value="HATPase_dom"/>
</dbReference>
<name>A0AB34IZC8_PRYPA</name>
<feature type="compositionally biased region" description="Low complexity" evidence="4">
    <location>
        <begin position="560"/>
        <end position="576"/>
    </location>
</feature>
<dbReference type="InterPro" id="IPR011006">
    <property type="entry name" value="CheY-like_superfamily"/>
</dbReference>
<evidence type="ECO:0000259" key="6">
    <source>
        <dbReference type="PROSITE" id="PS50109"/>
    </source>
</evidence>
<dbReference type="Gene3D" id="1.10.287.130">
    <property type="match status" value="1"/>
</dbReference>
<feature type="domain" description="HPt" evidence="8">
    <location>
        <begin position="670"/>
        <end position="767"/>
    </location>
</feature>
<dbReference type="InterPro" id="IPR036641">
    <property type="entry name" value="HPT_dom_sf"/>
</dbReference>
<dbReference type="InterPro" id="IPR036097">
    <property type="entry name" value="HisK_dim/P_sf"/>
</dbReference>
<feature type="domain" description="Histidine kinase" evidence="6">
    <location>
        <begin position="188"/>
        <end position="406"/>
    </location>
</feature>
<proteinExistence type="predicted"/>
<dbReference type="Pfam" id="PF00072">
    <property type="entry name" value="Response_reg"/>
    <property type="match status" value="1"/>
</dbReference>
<dbReference type="CDD" id="cd00082">
    <property type="entry name" value="HisKA"/>
    <property type="match status" value="1"/>
</dbReference>
<dbReference type="InterPro" id="IPR005467">
    <property type="entry name" value="His_kinase_dom"/>
</dbReference>
<dbReference type="PROSITE" id="PS50894">
    <property type="entry name" value="HPT"/>
    <property type="match status" value="1"/>
</dbReference>
<dbReference type="Gene3D" id="1.20.120.160">
    <property type="entry name" value="HPT domain"/>
    <property type="match status" value="1"/>
</dbReference>
<evidence type="ECO:0000256" key="1">
    <source>
        <dbReference type="ARBA" id="ARBA00022553"/>
    </source>
</evidence>
<dbReference type="Gene3D" id="3.40.50.2300">
    <property type="match status" value="1"/>
</dbReference>
<dbReference type="PROSITE" id="PS50110">
    <property type="entry name" value="RESPONSE_REGULATORY"/>
    <property type="match status" value="1"/>
</dbReference>
<accession>A0AB34IZC8</accession>
<organism evidence="9 10">
    <name type="scientific">Prymnesium parvum</name>
    <name type="common">Toxic golden alga</name>
    <dbReference type="NCBI Taxonomy" id="97485"/>
    <lineage>
        <taxon>Eukaryota</taxon>
        <taxon>Haptista</taxon>
        <taxon>Haptophyta</taxon>
        <taxon>Prymnesiophyceae</taxon>
        <taxon>Prymnesiales</taxon>
        <taxon>Prymnesiaceae</taxon>
        <taxon>Prymnesium</taxon>
    </lineage>
</organism>
<dbReference type="Pfam" id="PF02518">
    <property type="entry name" value="HATPase_c"/>
    <property type="match status" value="1"/>
</dbReference>
<sequence>MKWDALARYAQAIPGLILAVLVGDLSSSSAMRTMLSFALLGVCYVGKAYEKARAVVGVLIYITIFYSELASVYRRMADEGNAKASFSALWFNACLFLLVLIASTPHFAMRLKLRFFNVLALLGISIGPFYLLCYRLIPVWVDESNGSTRIFFIALIACVISLAAFISLDLTSDEIKQKERMHERYVAALSHDLGTPIAALKMATGHLADYSRISLSPEDDAAVKALLNGITASLEVMQSIKRKAVDIGRLHLGERPTPSLEAVDLREMIMKKLPAVLHYYPHSENVHIQYNVSENISPKTQTDGAWVLLILLNFLSNSLKATMSGSISVDVRLANGFLRLCVSDSGCGISPEIEKQLWQPLDQSGTGLGLYHVKQLALALGGQVRYQPNVQAGGGSTFWADLPYNVVVDSPASEEPFYENGLQDEKEEAVLVVEDNVFILELTEALVKNTGMPVVKLATDGERALKILQARDAPTFSFVLMDVQMPFMNGIECTRRIRAWEVETGRPRLPIYALTANGEDATCQRDCMQAGMDGVLCKPLEVQRLFSLLQKTKSPGTGGLSSFSSSRNASGRVSGRFQRPAEGWSSISRLVAEEEPSAAPSSKESSTSSKASPKASSPPVAHQTLPPATSFPPPPAAPAPAAPAPPTATAAPSPQQQGPRTSFLPKEEPDLSYQKRVAKSFYEDSVKILQPVISAIDEGDTKKLKTAAHSLKGICSFVGAPCLLAISTDLEHKASRAVDQGVTIDASEYKNKILDEVALLKEAIRDFLGLPHSQSMAAA</sequence>
<keyword evidence="5" id="KW-0472">Membrane</keyword>
<dbReference type="InterPro" id="IPR008207">
    <property type="entry name" value="Sig_transdc_His_kin_Hpt_dom"/>
</dbReference>
<keyword evidence="1 3" id="KW-0597">Phosphoprotein</keyword>
<reference evidence="9 10" key="1">
    <citation type="journal article" date="2024" name="Science">
        <title>Giant polyketide synthase enzymes in the biosynthesis of giant marine polyether toxins.</title>
        <authorList>
            <person name="Fallon T.R."/>
            <person name="Shende V.V."/>
            <person name="Wierzbicki I.H."/>
            <person name="Pendleton A.L."/>
            <person name="Watervoot N.F."/>
            <person name="Auber R.P."/>
            <person name="Gonzalez D.J."/>
            <person name="Wisecaver J.H."/>
            <person name="Moore B.S."/>
        </authorList>
    </citation>
    <scope>NUCLEOTIDE SEQUENCE [LARGE SCALE GENOMIC DNA]</scope>
    <source>
        <strain evidence="9 10">12B1</strain>
    </source>
</reference>
<feature type="modified residue" description="4-aspartylphosphate" evidence="3">
    <location>
        <position position="482"/>
    </location>
</feature>
<dbReference type="SMART" id="SM00388">
    <property type="entry name" value="HisKA"/>
    <property type="match status" value="1"/>
</dbReference>
<evidence type="ECO:0000256" key="2">
    <source>
        <dbReference type="PROSITE-ProRule" id="PRU00110"/>
    </source>
</evidence>
<feature type="transmembrane region" description="Helical" evidence="5">
    <location>
        <begin position="85"/>
        <end position="103"/>
    </location>
</feature>
<evidence type="ECO:0008006" key="11">
    <source>
        <dbReference type="Google" id="ProtNLM"/>
    </source>
</evidence>
<dbReference type="SUPFAM" id="SSF55874">
    <property type="entry name" value="ATPase domain of HSP90 chaperone/DNA topoisomerase II/histidine kinase"/>
    <property type="match status" value="1"/>
</dbReference>
<feature type="transmembrane region" description="Helical" evidence="5">
    <location>
        <begin position="149"/>
        <end position="171"/>
    </location>
</feature>
<evidence type="ECO:0000259" key="8">
    <source>
        <dbReference type="PROSITE" id="PS50894"/>
    </source>
</evidence>
<evidence type="ECO:0000259" key="7">
    <source>
        <dbReference type="PROSITE" id="PS50110"/>
    </source>
</evidence>
<evidence type="ECO:0000256" key="5">
    <source>
        <dbReference type="SAM" id="Phobius"/>
    </source>
</evidence>
<dbReference type="PRINTS" id="PR00344">
    <property type="entry name" value="BCTRLSENSOR"/>
</dbReference>
<feature type="modified residue" description="Phosphohistidine" evidence="2">
    <location>
        <position position="709"/>
    </location>
</feature>
<dbReference type="CDD" id="cd17546">
    <property type="entry name" value="REC_hyHK_CKI1_RcsC-like"/>
    <property type="match status" value="1"/>
</dbReference>
<dbReference type="Pfam" id="PF01627">
    <property type="entry name" value="Hpt"/>
    <property type="match status" value="1"/>
</dbReference>
<dbReference type="EMBL" id="JBGBPQ010000016">
    <property type="protein sequence ID" value="KAL1508418.1"/>
    <property type="molecule type" value="Genomic_DNA"/>
</dbReference>
<feature type="compositionally biased region" description="Pro residues" evidence="4">
    <location>
        <begin position="629"/>
        <end position="646"/>
    </location>
</feature>
<evidence type="ECO:0000256" key="3">
    <source>
        <dbReference type="PROSITE-ProRule" id="PRU00169"/>
    </source>
</evidence>
<keyword evidence="10" id="KW-1185">Reference proteome</keyword>
<dbReference type="Proteomes" id="UP001515480">
    <property type="component" value="Unassembled WGS sequence"/>
</dbReference>
<dbReference type="AlphaFoldDB" id="A0AB34IZC8"/>
<feature type="compositionally biased region" description="Low complexity" evidence="4">
    <location>
        <begin position="597"/>
        <end position="619"/>
    </location>
</feature>
<dbReference type="PANTHER" id="PTHR43719">
    <property type="entry name" value="TWO-COMPONENT HISTIDINE KINASE"/>
    <property type="match status" value="1"/>
</dbReference>
<dbReference type="SUPFAM" id="SSF47384">
    <property type="entry name" value="Homodimeric domain of signal transducing histidine kinase"/>
    <property type="match status" value="1"/>
</dbReference>
<protein>
    <recommendedName>
        <fullName evidence="11">Histidine kinase</fullName>
    </recommendedName>
</protein>
<dbReference type="GO" id="GO:0000155">
    <property type="term" value="F:phosphorelay sensor kinase activity"/>
    <property type="evidence" value="ECO:0007669"/>
    <property type="project" value="InterPro"/>
</dbReference>
<dbReference type="InterPro" id="IPR001789">
    <property type="entry name" value="Sig_transdc_resp-reg_receiver"/>
</dbReference>
<feature type="transmembrane region" description="Helical" evidence="5">
    <location>
        <begin position="54"/>
        <end position="73"/>
    </location>
</feature>
<dbReference type="PANTHER" id="PTHR43719:SF28">
    <property type="entry name" value="PEROXIDE STRESS-ACTIVATED HISTIDINE KINASE MAK1-RELATED"/>
    <property type="match status" value="1"/>
</dbReference>
<evidence type="ECO:0000313" key="10">
    <source>
        <dbReference type="Proteomes" id="UP001515480"/>
    </source>
</evidence>
<feature type="region of interest" description="Disordered" evidence="4">
    <location>
        <begin position="592"/>
        <end position="669"/>
    </location>
</feature>
<dbReference type="SMART" id="SM00448">
    <property type="entry name" value="REC"/>
    <property type="match status" value="1"/>
</dbReference>
<feature type="region of interest" description="Disordered" evidence="4">
    <location>
        <begin position="553"/>
        <end position="580"/>
    </location>
</feature>
<dbReference type="SUPFAM" id="SSF52172">
    <property type="entry name" value="CheY-like"/>
    <property type="match status" value="1"/>
</dbReference>
<feature type="transmembrane region" description="Helical" evidence="5">
    <location>
        <begin position="12"/>
        <end position="42"/>
    </location>
</feature>
<keyword evidence="5" id="KW-0812">Transmembrane</keyword>